<organism evidence="2 3">
    <name type="scientific">Biomphalaria pfeifferi</name>
    <name type="common">Bloodfluke planorb</name>
    <name type="synonym">Freshwater snail</name>
    <dbReference type="NCBI Taxonomy" id="112525"/>
    <lineage>
        <taxon>Eukaryota</taxon>
        <taxon>Metazoa</taxon>
        <taxon>Spiralia</taxon>
        <taxon>Lophotrochozoa</taxon>
        <taxon>Mollusca</taxon>
        <taxon>Gastropoda</taxon>
        <taxon>Heterobranchia</taxon>
        <taxon>Euthyneura</taxon>
        <taxon>Panpulmonata</taxon>
        <taxon>Hygrophila</taxon>
        <taxon>Lymnaeoidea</taxon>
        <taxon>Planorbidae</taxon>
        <taxon>Biomphalaria</taxon>
    </lineage>
</organism>
<evidence type="ECO:0000256" key="1">
    <source>
        <dbReference type="SAM" id="Phobius"/>
    </source>
</evidence>
<dbReference type="EMBL" id="JASAOG010000009">
    <property type="protein sequence ID" value="KAK0066835.1"/>
    <property type="molecule type" value="Genomic_DNA"/>
</dbReference>
<evidence type="ECO:0000313" key="2">
    <source>
        <dbReference type="EMBL" id="KAK0066835.1"/>
    </source>
</evidence>
<keyword evidence="1" id="KW-1133">Transmembrane helix</keyword>
<accession>A0AAD8C5U5</accession>
<evidence type="ECO:0000313" key="3">
    <source>
        <dbReference type="Proteomes" id="UP001233172"/>
    </source>
</evidence>
<feature type="transmembrane region" description="Helical" evidence="1">
    <location>
        <begin position="238"/>
        <end position="263"/>
    </location>
</feature>
<gene>
    <name evidence="2" type="ORF">Bpfe_003570</name>
</gene>
<protein>
    <submittedName>
        <fullName evidence="2">Uncharacterized protein</fullName>
    </submittedName>
</protein>
<keyword evidence="3" id="KW-1185">Reference proteome</keyword>
<dbReference type="AlphaFoldDB" id="A0AAD8C5U5"/>
<keyword evidence="1" id="KW-0472">Membrane</keyword>
<reference evidence="2" key="1">
    <citation type="journal article" date="2023" name="PLoS Negl. Trop. Dis.">
        <title>A genome sequence for Biomphalaria pfeifferi, the major vector snail for the human-infecting parasite Schistosoma mansoni.</title>
        <authorList>
            <person name="Bu L."/>
            <person name="Lu L."/>
            <person name="Laidemitt M.R."/>
            <person name="Zhang S.M."/>
            <person name="Mutuku M."/>
            <person name="Mkoji G."/>
            <person name="Steinauer M."/>
            <person name="Loker E.S."/>
        </authorList>
    </citation>
    <scope>NUCLEOTIDE SEQUENCE</scope>
    <source>
        <strain evidence="2">KasaAsao</strain>
    </source>
</reference>
<keyword evidence="1" id="KW-0812">Transmembrane</keyword>
<reference evidence="2" key="2">
    <citation type="submission" date="2023-04" db="EMBL/GenBank/DDBJ databases">
        <authorList>
            <person name="Bu L."/>
            <person name="Lu L."/>
            <person name="Laidemitt M.R."/>
            <person name="Zhang S.M."/>
            <person name="Mutuku M."/>
            <person name="Mkoji G."/>
            <person name="Steinauer M."/>
            <person name="Loker E.S."/>
        </authorList>
    </citation>
    <scope>NUCLEOTIDE SEQUENCE</scope>
    <source>
        <strain evidence="2">KasaAsao</strain>
        <tissue evidence="2">Whole Snail</tissue>
    </source>
</reference>
<sequence>MMENAWRPGLSPDSSGNGQGSEFSVCLSLAYKDIKQANRIRMKWLKSVLLLCLVYKDAQSHPCERIEEGKRLILRVILQSKDGHLQEVSWFKNSTLVSTCDSQLRCKDFIQNYSRTAATKPNDIGDINISLTISNITRLSSGLWELQKTGLQRNQVLERCLLHFLDESKTMIVNCESKSERIIQLNLCNNIHPDTPSSTTASRSFTFKTAYTRTSLSSTNADIPSKPKPKQSSGSESYQVVILMVFCILSAVLVSVLCLVVVVNRKRKAHSCVPQIEQEPFSVSYDQPIILSDDMNRSKISLHVYETLKNSRSLSKRPRLLLQTLRSKFSNRK</sequence>
<comment type="caution">
    <text evidence="2">The sequence shown here is derived from an EMBL/GenBank/DDBJ whole genome shotgun (WGS) entry which is preliminary data.</text>
</comment>
<proteinExistence type="predicted"/>
<name>A0AAD8C5U5_BIOPF</name>
<dbReference type="Proteomes" id="UP001233172">
    <property type="component" value="Unassembled WGS sequence"/>
</dbReference>